<dbReference type="InterPro" id="IPR027056">
    <property type="entry name" value="Gluconate_2DH_su3"/>
</dbReference>
<evidence type="ECO:0000313" key="1">
    <source>
        <dbReference type="EMBL" id="QOY52218.1"/>
    </source>
</evidence>
<sequence>MIFNSRRLFLKNSFLSSVVFVTCGSELFGAVTPMQTISMVQGDLFPSTPLFPHTKEINATYYLTQILSHSRVTDEDKAFIKDGVKWLNEEAVLKYKKLYSALSWQQRQETLKDIAETNWGESWIKTIMNYLFEAMLGDPIYGGNKGQVGWKWLNHKSGLPRPKKALL</sequence>
<name>A0A7S7LWL9_9BACT</name>
<dbReference type="EMBL" id="CP054492">
    <property type="protein sequence ID" value="QOY52218.1"/>
    <property type="molecule type" value="Genomic_DNA"/>
</dbReference>
<accession>A0A7S7LWL9</accession>
<evidence type="ECO:0000313" key="2">
    <source>
        <dbReference type="Proteomes" id="UP000593994"/>
    </source>
</evidence>
<dbReference type="Pfam" id="PF13618">
    <property type="entry name" value="Gluconate_2-dh3"/>
    <property type="match status" value="1"/>
</dbReference>
<dbReference type="RefSeq" id="WP_194370045.1">
    <property type="nucleotide sequence ID" value="NZ_CP054492.1"/>
</dbReference>
<protein>
    <submittedName>
        <fullName evidence="1">Gluconate 2-dehydrogenase subunit 3 family protein</fullName>
    </submittedName>
</protein>
<dbReference type="KEGG" id="sbal:HUE88_00530"/>
<proteinExistence type="predicted"/>
<reference evidence="1 2" key="1">
    <citation type="submission" date="2020-05" db="EMBL/GenBank/DDBJ databases">
        <title>Sulfurimonas marisnigri, sp. nov., and Sulfurimonas baltica, sp. nov., manganese oxide reducing chemolithoautotrophs of the class Epsilonproteobacteria isolated from the pelagic redoxclines of the Black and Baltic Seas and emended description of the genus Sulfurimonas.</title>
        <authorList>
            <person name="Henkel J.V."/>
            <person name="Laudan C."/>
            <person name="Werner J."/>
            <person name="Neu T."/>
            <person name="Plewe S."/>
            <person name="Sproer C."/>
            <person name="Bunk B."/>
            <person name="Schulz-Vogt H.N."/>
        </authorList>
    </citation>
    <scope>NUCLEOTIDE SEQUENCE [LARGE SCALE GENOMIC DNA]</scope>
    <source>
        <strain evidence="1 2">GD2</strain>
    </source>
</reference>
<dbReference type="Proteomes" id="UP000593994">
    <property type="component" value="Chromosome"/>
</dbReference>
<keyword evidence="2" id="KW-1185">Reference proteome</keyword>
<organism evidence="1 2">
    <name type="scientific">Candidatus Sulfurimonas baltica</name>
    <dbReference type="NCBI Taxonomy" id="2740404"/>
    <lineage>
        <taxon>Bacteria</taxon>
        <taxon>Pseudomonadati</taxon>
        <taxon>Campylobacterota</taxon>
        <taxon>Epsilonproteobacteria</taxon>
        <taxon>Campylobacterales</taxon>
        <taxon>Sulfurimonadaceae</taxon>
        <taxon>Sulfurimonas</taxon>
    </lineage>
</organism>
<gene>
    <name evidence="1" type="ORF">HUE88_00530</name>
</gene>
<dbReference type="AlphaFoldDB" id="A0A7S7LWL9"/>